<dbReference type="Proteomes" id="UP000653797">
    <property type="component" value="Unassembled WGS sequence"/>
</dbReference>
<dbReference type="AlphaFoldDB" id="A0A927B974"/>
<dbReference type="EMBL" id="JACXAA010000023">
    <property type="protein sequence ID" value="MBD2757502.1"/>
    <property type="molecule type" value="Genomic_DNA"/>
</dbReference>
<accession>A0A927B974</accession>
<dbReference type="RefSeq" id="WP_191043125.1">
    <property type="nucleotide sequence ID" value="NZ_JACXAA010000023.1"/>
</dbReference>
<keyword evidence="2" id="KW-1185">Reference proteome</keyword>
<proteinExistence type="predicted"/>
<reference evidence="1" key="1">
    <citation type="submission" date="2020-09" db="EMBL/GenBank/DDBJ databases">
        <authorList>
            <person name="Kim M.K."/>
        </authorList>
    </citation>
    <scope>NUCLEOTIDE SEQUENCE</scope>
    <source>
        <strain evidence="1">BT704</strain>
    </source>
</reference>
<gene>
    <name evidence="1" type="ORF">IC230_31825</name>
</gene>
<protein>
    <recommendedName>
        <fullName evidence="3">Lasso RiPP family leader peptide-containing protein</fullName>
    </recommendedName>
</protein>
<evidence type="ECO:0000313" key="2">
    <source>
        <dbReference type="Proteomes" id="UP000653797"/>
    </source>
</evidence>
<evidence type="ECO:0000313" key="1">
    <source>
        <dbReference type="EMBL" id="MBD2757502.1"/>
    </source>
</evidence>
<comment type="caution">
    <text evidence="1">The sequence shown here is derived from an EMBL/GenBank/DDBJ whole genome shotgun (WGS) entry which is preliminary data.</text>
</comment>
<organism evidence="1 2">
    <name type="scientific">Spirosoma validum</name>
    <dbReference type="NCBI Taxonomy" id="2771355"/>
    <lineage>
        <taxon>Bacteria</taxon>
        <taxon>Pseudomonadati</taxon>
        <taxon>Bacteroidota</taxon>
        <taxon>Cytophagia</taxon>
        <taxon>Cytophagales</taxon>
        <taxon>Cytophagaceae</taxon>
        <taxon>Spirosoma</taxon>
    </lineage>
</organism>
<evidence type="ECO:0008006" key="3">
    <source>
        <dbReference type="Google" id="ProtNLM"/>
    </source>
</evidence>
<sequence>MKTTRTYKPTTLIRKSYQSPHVRKLGSVGQLTLKLGSLSDGMSGHL</sequence>
<name>A0A927B974_9BACT</name>